<protein>
    <submittedName>
        <fullName evidence="2">Bone morphogenetic protein receptor type-2</fullName>
    </submittedName>
</protein>
<dbReference type="Proteomes" id="UP001174136">
    <property type="component" value="Unassembled WGS sequence"/>
</dbReference>
<name>A0AA47MN91_MERPO</name>
<reference evidence="2" key="1">
    <citation type="journal article" date="2023" name="Front. Mar. Sci.">
        <title>A new Merluccius polli reference genome to investigate the effects of global change in West African waters.</title>
        <authorList>
            <person name="Mateo J.L."/>
            <person name="Blanco-Fernandez C."/>
            <person name="Garcia-Vazquez E."/>
            <person name="Machado-Schiaffino G."/>
        </authorList>
    </citation>
    <scope>NUCLEOTIDE SEQUENCE</scope>
    <source>
        <strain evidence="2">C29</strain>
        <tissue evidence="2">Fin</tissue>
    </source>
</reference>
<feature type="region of interest" description="Disordered" evidence="1">
    <location>
        <begin position="23"/>
        <end position="99"/>
    </location>
</feature>
<dbReference type="AlphaFoldDB" id="A0AA47MN91"/>
<feature type="compositionally biased region" description="Low complexity" evidence="1">
    <location>
        <begin position="57"/>
        <end position="71"/>
    </location>
</feature>
<comment type="caution">
    <text evidence="2">The sequence shown here is derived from an EMBL/GenBank/DDBJ whole genome shotgun (WGS) entry which is preliminary data.</text>
</comment>
<feature type="compositionally biased region" description="Low complexity" evidence="1">
    <location>
        <begin position="23"/>
        <end position="45"/>
    </location>
</feature>
<evidence type="ECO:0000256" key="1">
    <source>
        <dbReference type="SAM" id="MobiDB-lite"/>
    </source>
</evidence>
<sequence length="158" mass="16540">MNTPPCFIPTTIIILAPGLTPTTTTTSSLPWGQSPFPSSLPSLSFGPGGPLPDADPDPALGSSLGSSSGPSDRGVAQRPSSLDLSSSSSSGEKIKRRVKTPYVLKKARPATWVVSMETSLDSEINNYNLSNHNRFPKINQSKSSMAVFMAGGMTSDPS</sequence>
<accession>A0AA47MN91</accession>
<proteinExistence type="predicted"/>
<evidence type="ECO:0000313" key="2">
    <source>
        <dbReference type="EMBL" id="KAK0143543.1"/>
    </source>
</evidence>
<evidence type="ECO:0000313" key="3">
    <source>
        <dbReference type="Proteomes" id="UP001174136"/>
    </source>
</evidence>
<keyword evidence="2" id="KW-0675">Receptor</keyword>
<feature type="compositionally biased region" description="Low complexity" evidence="1">
    <location>
        <begin position="80"/>
        <end position="90"/>
    </location>
</feature>
<gene>
    <name evidence="2" type="primary">BMPR2_0</name>
    <name evidence="2" type="ORF">N1851_018379</name>
</gene>
<organism evidence="2 3">
    <name type="scientific">Merluccius polli</name>
    <name type="common">Benguela hake</name>
    <name type="synonym">Merluccius cadenati</name>
    <dbReference type="NCBI Taxonomy" id="89951"/>
    <lineage>
        <taxon>Eukaryota</taxon>
        <taxon>Metazoa</taxon>
        <taxon>Chordata</taxon>
        <taxon>Craniata</taxon>
        <taxon>Vertebrata</taxon>
        <taxon>Euteleostomi</taxon>
        <taxon>Actinopterygii</taxon>
        <taxon>Neopterygii</taxon>
        <taxon>Teleostei</taxon>
        <taxon>Neoteleostei</taxon>
        <taxon>Acanthomorphata</taxon>
        <taxon>Zeiogadaria</taxon>
        <taxon>Gadariae</taxon>
        <taxon>Gadiformes</taxon>
        <taxon>Gadoidei</taxon>
        <taxon>Merlucciidae</taxon>
        <taxon>Merluccius</taxon>
    </lineage>
</organism>
<keyword evidence="3" id="KW-1185">Reference proteome</keyword>
<dbReference type="EMBL" id="JAOPHQ010003412">
    <property type="protein sequence ID" value="KAK0143543.1"/>
    <property type="molecule type" value="Genomic_DNA"/>
</dbReference>